<reference evidence="1 2" key="1">
    <citation type="submission" date="2016-09" db="EMBL/GenBank/DDBJ databases">
        <title>Rhizobium sp. nov., a novel species isolated from the rice rhizosphere.</title>
        <authorList>
            <person name="Zhao J."/>
            <person name="Zhang X."/>
        </authorList>
    </citation>
    <scope>NUCLEOTIDE SEQUENCE [LARGE SCALE GENOMIC DNA]</scope>
    <source>
        <strain evidence="1 2">MH17</strain>
    </source>
</reference>
<accession>A0A1Q9ACK4</accession>
<dbReference type="EMBL" id="MKIO01000047">
    <property type="protein sequence ID" value="OLP52622.1"/>
    <property type="molecule type" value="Genomic_DNA"/>
</dbReference>
<organism evidence="1 2">
    <name type="scientific">Xaviernesmea rhizosphaerae</name>
    <dbReference type="NCBI Taxonomy" id="1672749"/>
    <lineage>
        <taxon>Bacteria</taxon>
        <taxon>Pseudomonadati</taxon>
        <taxon>Pseudomonadota</taxon>
        <taxon>Alphaproteobacteria</taxon>
        <taxon>Hyphomicrobiales</taxon>
        <taxon>Rhizobiaceae</taxon>
        <taxon>Rhizobium/Agrobacterium group</taxon>
        <taxon>Xaviernesmea</taxon>
    </lineage>
</organism>
<sequence>MDGTGGIKKEAAPGLYAGSFRKVRLEGTPKEVLGGLEAQLQSLTSKQAIICAPPRVGRDEWQITTARQGLEEGYLSRTQENFEALNGPAIFGMDFDSAEFPEALLGALKEAGSISHALASVHPSFGKAAFLRRNSASAGVGVGVGGKKSLTSSHHRYYVVPDGRLIPEFVRNLADRLMLAGFLYGKITASGHILPRTLFDTFASSDSSRLFYEADPVLQDDKLRALPRPCVVQDGGMLDLASLPPLSAEEAFRLRVLVSEMEADLAAPAKAIRAAYIEQRVADLVARRGISPESARRSVQSATERHVLDEHFEIFFDDGSSATVREIINDPTQFHRKSCADPLEPDYGGGRAVAMVLASTRPFVINSFAHGGARYDLAPQLQMFEDREEALPLESLFRERSEEDPSQHIGQPGLKVVTDRIEPKGIPPREWVVFPRLPLGDVAQCVGEPGVSKSTLALRDALAVSSGSEPVLRGVDETGAPISPERLHLAGPVIIYNAEDRLSEMERRLAASQRHFDVAKPKHPIILWSGEDGTKLTIMQRDNDRSAMKRAPGADLLERIIDQYKAVLVVLDTQISLTAGGHENSNDDQDALLQELAWIAARSRCAIEVVHHTAKHTRNAAGDMGAGRGGFAAVGKVRSAFTLVNVTGEAEDERAWGVSSADGLIRLDYAKISHDRKPSVPLVFKRMSVSVGNGCGVRPGAAGALFDDDPRAALQAAGDFAPVLDLVKIEARTRKKVDGSKAEAIARIAHDLLAENNTLPLPGLWEAIGARAREQGIFEGKARNVVVGEITSALGGGGVQFTLGSGQVVLIRALKRSSAQTACWYIDRSAKAEDGAQ</sequence>
<name>A0A1Q9ACK4_9HYPH</name>
<dbReference type="Proteomes" id="UP000186143">
    <property type="component" value="Unassembled WGS sequence"/>
</dbReference>
<dbReference type="SUPFAM" id="SSF52540">
    <property type="entry name" value="P-loop containing nucleoside triphosphate hydrolases"/>
    <property type="match status" value="1"/>
</dbReference>
<dbReference type="Gene3D" id="3.40.50.300">
    <property type="entry name" value="P-loop containing nucleotide triphosphate hydrolases"/>
    <property type="match status" value="1"/>
</dbReference>
<evidence type="ECO:0000313" key="2">
    <source>
        <dbReference type="Proteomes" id="UP000186143"/>
    </source>
</evidence>
<evidence type="ECO:0008006" key="3">
    <source>
        <dbReference type="Google" id="ProtNLM"/>
    </source>
</evidence>
<comment type="caution">
    <text evidence="1">The sequence shown here is derived from an EMBL/GenBank/DDBJ whole genome shotgun (WGS) entry which is preliminary data.</text>
</comment>
<dbReference type="STRING" id="1672749.BJF92_14485"/>
<dbReference type="AlphaFoldDB" id="A0A1Q9ACK4"/>
<evidence type="ECO:0000313" key="1">
    <source>
        <dbReference type="EMBL" id="OLP52622.1"/>
    </source>
</evidence>
<proteinExistence type="predicted"/>
<dbReference type="InterPro" id="IPR027417">
    <property type="entry name" value="P-loop_NTPase"/>
</dbReference>
<gene>
    <name evidence="1" type="ORF">BJF92_14485</name>
</gene>
<protein>
    <recommendedName>
        <fullName evidence="3">AAA family ATPase</fullName>
    </recommendedName>
</protein>
<dbReference type="Pfam" id="PF13481">
    <property type="entry name" value="AAA_25"/>
    <property type="match status" value="1"/>
</dbReference>